<dbReference type="AlphaFoldDB" id="A0A6C0EL33"/>
<keyword evidence="1" id="KW-0175">Coiled coil</keyword>
<dbReference type="EMBL" id="MN738869">
    <property type="protein sequence ID" value="QHT29143.1"/>
    <property type="molecule type" value="Genomic_DNA"/>
</dbReference>
<evidence type="ECO:0000256" key="1">
    <source>
        <dbReference type="SAM" id="Coils"/>
    </source>
</evidence>
<proteinExistence type="predicted"/>
<feature type="coiled-coil region" evidence="1">
    <location>
        <begin position="15"/>
        <end position="42"/>
    </location>
</feature>
<organism evidence="2">
    <name type="scientific">viral metagenome</name>
    <dbReference type="NCBI Taxonomy" id="1070528"/>
    <lineage>
        <taxon>unclassified sequences</taxon>
        <taxon>metagenomes</taxon>
        <taxon>organismal metagenomes</taxon>
    </lineage>
</organism>
<accession>A0A6C0EL33</accession>
<evidence type="ECO:0000313" key="2">
    <source>
        <dbReference type="EMBL" id="QHT29143.1"/>
    </source>
</evidence>
<protein>
    <submittedName>
        <fullName evidence="2">Uncharacterized protein</fullName>
    </submittedName>
</protein>
<name>A0A6C0EL33_9ZZZZ</name>
<reference evidence="2" key="1">
    <citation type="journal article" date="2020" name="Nature">
        <title>Giant virus diversity and host interactions through global metagenomics.</title>
        <authorList>
            <person name="Schulz F."/>
            <person name="Roux S."/>
            <person name="Paez-Espino D."/>
            <person name="Jungbluth S."/>
            <person name="Walsh D.A."/>
            <person name="Denef V.J."/>
            <person name="McMahon K.D."/>
            <person name="Konstantinidis K.T."/>
            <person name="Eloe-Fadrosh E.A."/>
            <person name="Kyrpides N.C."/>
            <person name="Woyke T."/>
        </authorList>
    </citation>
    <scope>NUCLEOTIDE SEQUENCE</scope>
    <source>
        <strain evidence="2">GVMAG-M-3300001351-8</strain>
    </source>
</reference>
<sequence length="126" mass="14815">MSKKESNITADVKNYIKYDDTIKNIEKKLREYRKQRDLYSSNIIDFILDNNKVLKVGNDLLKSKETNTMSPLSQSFIKSSIKDYFTINYNSMSEEDVDKLSNDILNHISISRKTNKKLILKREKNN</sequence>